<sequence length="896" mass="95185" precursor="true">MNKLLKFGLIGLAAVVVVLLVVVGIVAATFNPNDYKQTVINLVKEKKQRTLHLDGDIKLAFWPSIGADLGRISISEHNSDKEFAAVDGLKVSLALLPLLKKQLVVDTVYVDGVRANIVRYKDGTTNFDDLMSKDEEESEQIKFDIDGINVTNAALNVRDEMTDKQLALRKFNLKTGHVALGTPFDLASDFELEANNPAVKASVSIKGNVLADPEQQHFAVKGLDAGIKGDIATLKDADLTLSGDVDARLEHMELLVDSLKLALAATQDGAKLKVALDAPQIRVQQDTVSGKQASINLSQEKGSDTLSAKLVLADLKGSPKAVQSSGISGEVNVKQGEHQLQSTFNSPFTGNLETQVFDLPKLVGKINVNDPALPKREMQGDFAFKLHADAKQQLVNSDFTLNLDATRLKGDVAVSKFDQPDIRFNLTGDALDLNALLGSPASKASSKPVAVDKSSPAKPADLSGLANLRLQGNVQMGRIVYDKYQLSNLKLGVKADGQTLDIKPLSVKLDDSQIAGSLGISRFANPIYRFDIDIDKLDADKYITKSDAPPAKPGDAAKKPQTDAPIDLSALKQFNANGELRIGWLKVANIKSTNVRLKLKAEDGVAELAPLSANLYEGSVNGSLKVDARTTPSIAVRQDMKGIAIGPLLTDAINNDMLSGKGTLNLDITTQGGTVSALKKALNGKAALNLADGAVKGIDVAGTLRGVKDKLNVLKGQSNVTGDKSKKTDFSEMSASFTIKNGVAHNEDLSMKAPLFRITGSGDIDIANETLDYVAKPTVVNTLKGQGGADLSEMNGLTIPIKLSGTFAQPAYAIDFAGLGAAIAKNKLLEGVGGTKGEAVKNLMSGNKEEALKSLLGGKKDATRAPADGQPSNTDATPKETPEEKAKKKLNKLLGF</sequence>
<dbReference type="Pfam" id="PF05170">
    <property type="entry name" value="AsmA"/>
    <property type="match status" value="2"/>
</dbReference>
<feature type="compositionally biased region" description="Basic residues" evidence="1">
    <location>
        <begin position="887"/>
        <end position="896"/>
    </location>
</feature>
<dbReference type="STRING" id="582744.Msip34_2612"/>
<evidence type="ECO:0000313" key="4">
    <source>
        <dbReference type="EMBL" id="ACT51849.1"/>
    </source>
</evidence>
<protein>
    <submittedName>
        <fullName evidence="4">AsmA family protein</fullName>
    </submittedName>
</protein>
<gene>
    <name evidence="4" type="ordered locus">Msip34_2612</name>
</gene>
<dbReference type="OrthoDB" id="9766390at2"/>
<dbReference type="InterPro" id="IPR052894">
    <property type="entry name" value="AsmA-related"/>
</dbReference>
<evidence type="ECO:0000313" key="5">
    <source>
        <dbReference type="Proteomes" id="UP000002743"/>
    </source>
</evidence>
<feature type="compositionally biased region" description="Basic and acidic residues" evidence="1">
    <location>
        <begin position="854"/>
        <end position="863"/>
    </location>
</feature>
<dbReference type="GO" id="GO:0090313">
    <property type="term" value="P:regulation of protein targeting to membrane"/>
    <property type="evidence" value="ECO:0007669"/>
    <property type="project" value="TreeGrafter"/>
</dbReference>
<feature type="compositionally biased region" description="Basic and acidic residues" evidence="1">
    <location>
        <begin position="877"/>
        <end position="886"/>
    </location>
</feature>
<keyword evidence="5" id="KW-1185">Reference proteome</keyword>
<dbReference type="InterPro" id="IPR007844">
    <property type="entry name" value="AsmA"/>
</dbReference>
<evidence type="ECO:0000259" key="3">
    <source>
        <dbReference type="Pfam" id="PF05170"/>
    </source>
</evidence>
<keyword evidence="2" id="KW-0472">Membrane</keyword>
<keyword evidence="2" id="KW-0812">Transmembrane</keyword>
<keyword evidence="2" id="KW-1133">Transmembrane helix</keyword>
<feature type="transmembrane region" description="Helical" evidence="2">
    <location>
        <begin position="7"/>
        <end position="30"/>
    </location>
</feature>
<dbReference type="RefSeq" id="WP_015831083.1">
    <property type="nucleotide sequence ID" value="NC_012969.1"/>
</dbReference>
<dbReference type="AlphaFoldDB" id="C6XB79"/>
<dbReference type="PANTHER" id="PTHR30441">
    <property type="entry name" value="DUF748 DOMAIN-CONTAINING PROTEIN"/>
    <property type="match status" value="1"/>
</dbReference>
<dbReference type="HOGENOM" id="CLU_012870_0_0_4"/>
<dbReference type="Proteomes" id="UP000002743">
    <property type="component" value="Chromosome"/>
</dbReference>
<reference evidence="4 5" key="2">
    <citation type="journal article" date="2011" name="J. Bacteriol.">
        <title>Genomes of three methylotrophs from a single niche uncover genetic and metabolic divergence of Methylophilaceae.</title>
        <authorList>
            <person name="Lapidus A."/>
            <person name="Clum A."/>
            <person name="Labutti K."/>
            <person name="Kaluzhnaya M.G."/>
            <person name="Lim S."/>
            <person name="Beck D.A."/>
            <person name="Glavina Del Rio T."/>
            <person name="Nolan M."/>
            <person name="Mavromatis K."/>
            <person name="Huntemann M."/>
            <person name="Lucas S."/>
            <person name="Lidstrom M.E."/>
            <person name="Ivanova N."/>
            <person name="Chistoserdova L."/>
        </authorList>
    </citation>
    <scope>NUCLEOTIDE SEQUENCE [LARGE SCALE GENOMIC DNA]</scope>
    <source>
        <strain evidence="4 5">SIP3-4</strain>
    </source>
</reference>
<organism evidence="4 5">
    <name type="scientific">Methylovorus glucosotrophus (strain SIP3-4)</name>
    <dbReference type="NCBI Taxonomy" id="582744"/>
    <lineage>
        <taxon>Bacteria</taxon>
        <taxon>Pseudomonadati</taxon>
        <taxon>Pseudomonadota</taxon>
        <taxon>Betaproteobacteria</taxon>
        <taxon>Nitrosomonadales</taxon>
        <taxon>Methylophilaceae</taxon>
        <taxon>Methylovorus</taxon>
    </lineage>
</organism>
<feature type="domain" description="AsmA" evidence="3">
    <location>
        <begin position="1"/>
        <end position="521"/>
    </location>
</feature>
<feature type="domain" description="AsmA" evidence="3">
    <location>
        <begin position="555"/>
        <end position="748"/>
    </location>
</feature>
<name>C6XB79_METGS</name>
<evidence type="ECO:0000256" key="1">
    <source>
        <dbReference type="SAM" id="MobiDB-lite"/>
    </source>
</evidence>
<dbReference type="eggNOG" id="COG2982">
    <property type="taxonomic scope" value="Bacteria"/>
</dbReference>
<dbReference type="EMBL" id="CP001674">
    <property type="protein sequence ID" value="ACT51849.1"/>
    <property type="molecule type" value="Genomic_DNA"/>
</dbReference>
<dbReference type="PANTHER" id="PTHR30441:SF4">
    <property type="entry name" value="PROTEIN ASMA"/>
    <property type="match status" value="1"/>
</dbReference>
<dbReference type="GO" id="GO:0005886">
    <property type="term" value="C:plasma membrane"/>
    <property type="evidence" value="ECO:0007669"/>
    <property type="project" value="TreeGrafter"/>
</dbReference>
<dbReference type="KEGG" id="mei:Msip34_2612"/>
<accession>C6XB79</accession>
<evidence type="ECO:0000256" key="2">
    <source>
        <dbReference type="SAM" id="Phobius"/>
    </source>
</evidence>
<feature type="region of interest" description="Disordered" evidence="1">
    <location>
        <begin position="854"/>
        <end position="896"/>
    </location>
</feature>
<proteinExistence type="predicted"/>
<reference evidence="5" key="1">
    <citation type="submission" date="2009-07" db="EMBL/GenBank/DDBJ databases">
        <title>Complete sequence of chromosome of Methylovorus sp. SIP3-4.</title>
        <authorList>
            <person name="Lucas S."/>
            <person name="Copeland A."/>
            <person name="Lapidus A."/>
            <person name="Glavina del Rio T."/>
            <person name="Tice H."/>
            <person name="Bruce D."/>
            <person name="Goodwin L."/>
            <person name="Pitluck S."/>
            <person name="Clum A."/>
            <person name="Larimer F."/>
            <person name="Land M."/>
            <person name="Hauser L."/>
            <person name="Kyrpides N."/>
            <person name="Mikhailova N."/>
            <person name="Kayluzhnaya M."/>
            <person name="Chistoserdova L."/>
        </authorList>
    </citation>
    <scope>NUCLEOTIDE SEQUENCE [LARGE SCALE GENOMIC DNA]</scope>
    <source>
        <strain evidence="5">SIP3-4</strain>
    </source>
</reference>